<evidence type="ECO:0000256" key="3">
    <source>
        <dbReference type="ARBA" id="ARBA00022475"/>
    </source>
</evidence>
<dbReference type="EMBL" id="CP011311">
    <property type="protein sequence ID" value="AKE38738.1"/>
    <property type="molecule type" value="Genomic_DNA"/>
</dbReference>
<dbReference type="InterPro" id="IPR037673">
    <property type="entry name" value="MSC/AndL"/>
</dbReference>
<name>A0A0F6QXL4_9CORY</name>
<keyword evidence="4 9" id="KW-0812">Transmembrane</keyword>
<evidence type="ECO:0000313" key="12">
    <source>
        <dbReference type="Proteomes" id="UP000033566"/>
    </source>
</evidence>
<keyword evidence="6 9" id="KW-0406">Ion transport</keyword>
<evidence type="ECO:0000313" key="11">
    <source>
        <dbReference type="EMBL" id="AKE38738.1"/>
    </source>
</evidence>
<comment type="similarity">
    <text evidence="9">Belongs to the MscL family.</text>
</comment>
<organism evidence="11 12">
    <name type="scientific">Corynebacterium camporealensis</name>
    <dbReference type="NCBI Taxonomy" id="161896"/>
    <lineage>
        <taxon>Bacteria</taxon>
        <taxon>Bacillati</taxon>
        <taxon>Actinomycetota</taxon>
        <taxon>Actinomycetes</taxon>
        <taxon>Mycobacteriales</taxon>
        <taxon>Corynebacteriaceae</taxon>
        <taxon>Corynebacterium</taxon>
    </lineage>
</organism>
<dbReference type="AlphaFoldDB" id="A0A0F6QXL4"/>
<keyword evidence="5 9" id="KW-1133">Transmembrane helix</keyword>
<gene>
    <name evidence="9" type="primary">mscL</name>
    <name evidence="11" type="ORF">UL81_03815</name>
</gene>
<sequence>MLKGFKDFILRGNVVELAVAVIIGAAFTSIVTAVTDNLIQPILNVFGSAEVPGFGPQLTDNPNTLIDFGAIISAALNFLIVAAVIYFLIITPINKANDLAKRRMGVEPESSAPTTEDLLAEIRDLLQAQNGEVSSDVDAKLAQATEAAEAEKPATTDGESAGRHRA</sequence>
<dbReference type="HAMAP" id="MF_00115">
    <property type="entry name" value="MscL"/>
    <property type="match status" value="1"/>
</dbReference>
<evidence type="ECO:0000256" key="10">
    <source>
        <dbReference type="SAM" id="MobiDB-lite"/>
    </source>
</evidence>
<dbReference type="OrthoDB" id="9810350at2"/>
<keyword evidence="7 9" id="KW-0472">Membrane</keyword>
<dbReference type="InterPro" id="IPR001185">
    <property type="entry name" value="MS_channel"/>
</dbReference>
<keyword evidence="3 9" id="KW-1003">Cell membrane</keyword>
<dbReference type="InterPro" id="IPR036019">
    <property type="entry name" value="MscL_channel"/>
</dbReference>
<keyword evidence="2 9" id="KW-0813">Transport</keyword>
<comment type="function">
    <text evidence="9">Channel that opens in response to stretch forces in the membrane lipid bilayer. May participate in the regulation of osmotic pressure changes within the cell.</text>
</comment>
<dbReference type="PANTHER" id="PTHR30266:SF2">
    <property type="entry name" value="LARGE-CONDUCTANCE MECHANOSENSITIVE CHANNEL"/>
    <property type="match status" value="1"/>
</dbReference>
<dbReference type="STRING" id="161896.UL81_03815"/>
<feature type="transmembrane region" description="Helical" evidence="9">
    <location>
        <begin position="12"/>
        <end position="34"/>
    </location>
</feature>
<dbReference type="Gene3D" id="1.10.1200.120">
    <property type="entry name" value="Large-conductance mechanosensitive channel, MscL, domain 1"/>
    <property type="match status" value="1"/>
</dbReference>
<accession>A0A0F6QXL4</accession>
<keyword evidence="8 9" id="KW-0407">Ion channel</keyword>
<dbReference type="GO" id="GO:0005886">
    <property type="term" value="C:plasma membrane"/>
    <property type="evidence" value="ECO:0007669"/>
    <property type="project" value="UniProtKB-SubCell"/>
</dbReference>
<protein>
    <recommendedName>
        <fullName evidence="9">Large-conductance mechanosensitive channel</fullName>
    </recommendedName>
</protein>
<dbReference type="Proteomes" id="UP000033566">
    <property type="component" value="Chromosome"/>
</dbReference>
<feature type="transmembrane region" description="Helical" evidence="9">
    <location>
        <begin position="68"/>
        <end position="93"/>
    </location>
</feature>
<proteinExistence type="inferred from homology"/>
<evidence type="ECO:0000256" key="7">
    <source>
        <dbReference type="ARBA" id="ARBA00023136"/>
    </source>
</evidence>
<evidence type="ECO:0000256" key="9">
    <source>
        <dbReference type="HAMAP-Rule" id="MF_00115"/>
    </source>
</evidence>
<dbReference type="SUPFAM" id="SSF81330">
    <property type="entry name" value="Gated mechanosensitive channel"/>
    <property type="match status" value="1"/>
</dbReference>
<comment type="subunit">
    <text evidence="9">Homopentamer.</text>
</comment>
<feature type="region of interest" description="Disordered" evidence="10">
    <location>
        <begin position="136"/>
        <end position="166"/>
    </location>
</feature>
<evidence type="ECO:0000256" key="8">
    <source>
        <dbReference type="ARBA" id="ARBA00023303"/>
    </source>
</evidence>
<evidence type="ECO:0000256" key="1">
    <source>
        <dbReference type="ARBA" id="ARBA00004141"/>
    </source>
</evidence>
<dbReference type="PANTHER" id="PTHR30266">
    <property type="entry name" value="MECHANOSENSITIVE CHANNEL MSCL"/>
    <property type="match status" value="1"/>
</dbReference>
<dbReference type="HOGENOM" id="CLU_095787_1_1_11"/>
<reference evidence="11 12" key="1">
    <citation type="journal article" date="2015" name="Genome Announc.">
        <title>Complete Genome Sequence of Corynebacterium camporealensis DSM 44610, Isolated from the Milk of a Manchega Sheep with Subclinical Mastitis.</title>
        <authorList>
            <person name="Ruckert C."/>
            <person name="Albersmeier A."/>
            <person name="Winkler A."/>
            <person name="Tauch A."/>
        </authorList>
    </citation>
    <scope>NUCLEOTIDE SEQUENCE [LARGE SCALE GENOMIC DNA]</scope>
    <source>
        <strain evidence="11 12">DSM 44610</strain>
    </source>
</reference>
<evidence type="ECO:0000256" key="5">
    <source>
        <dbReference type="ARBA" id="ARBA00022989"/>
    </source>
</evidence>
<evidence type="ECO:0000256" key="4">
    <source>
        <dbReference type="ARBA" id="ARBA00022692"/>
    </source>
</evidence>
<evidence type="ECO:0000256" key="2">
    <source>
        <dbReference type="ARBA" id="ARBA00022448"/>
    </source>
</evidence>
<comment type="subcellular location">
    <subcellularLocation>
        <location evidence="9">Cell membrane</location>
        <topology evidence="9">Multi-pass membrane protein</topology>
    </subcellularLocation>
    <subcellularLocation>
        <location evidence="1">Membrane</location>
        <topology evidence="1">Multi-pass membrane protein</topology>
    </subcellularLocation>
</comment>
<dbReference type="Pfam" id="PF01741">
    <property type="entry name" value="MscL"/>
    <property type="match status" value="1"/>
</dbReference>
<dbReference type="PRINTS" id="PR01264">
    <property type="entry name" value="MECHCHANNEL"/>
</dbReference>
<dbReference type="NCBIfam" id="TIGR00220">
    <property type="entry name" value="mscL"/>
    <property type="match status" value="1"/>
</dbReference>
<dbReference type="RefSeq" id="WP_035107137.1">
    <property type="nucleotide sequence ID" value="NZ_CP011311.1"/>
</dbReference>
<keyword evidence="12" id="KW-1185">Reference proteome</keyword>
<dbReference type="PATRIC" id="fig|161896.4.peg.749"/>
<evidence type="ECO:0000256" key="6">
    <source>
        <dbReference type="ARBA" id="ARBA00023065"/>
    </source>
</evidence>
<dbReference type="GO" id="GO:0008381">
    <property type="term" value="F:mechanosensitive monoatomic ion channel activity"/>
    <property type="evidence" value="ECO:0007669"/>
    <property type="project" value="UniProtKB-UniRule"/>
</dbReference>
<dbReference type="KEGG" id="ccj:UL81_03815"/>